<accession>A0A913ZBD3</accession>
<evidence type="ECO:0000256" key="1">
    <source>
        <dbReference type="ARBA" id="ARBA00022737"/>
    </source>
</evidence>
<dbReference type="AlphaFoldDB" id="A0A913ZBD3"/>
<dbReference type="PANTHER" id="PTHR45831">
    <property type="entry name" value="LD24721P"/>
    <property type="match status" value="1"/>
</dbReference>
<protein>
    <submittedName>
        <fullName evidence="4">Uncharacterized protein</fullName>
    </submittedName>
</protein>
<dbReference type="RefSeq" id="XP_038048884.1">
    <property type="nucleotide sequence ID" value="XM_038192956.1"/>
</dbReference>
<proteinExistence type="predicted"/>
<dbReference type="InterPro" id="IPR036770">
    <property type="entry name" value="Ankyrin_rpt-contain_sf"/>
</dbReference>
<reference evidence="4" key="1">
    <citation type="submission" date="2022-11" db="UniProtKB">
        <authorList>
            <consortium name="EnsemblMetazoa"/>
        </authorList>
    </citation>
    <scope>IDENTIFICATION</scope>
</reference>
<dbReference type="Gene3D" id="1.25.40.10">
    <property type="entry name" value="Tetratricopeptide repeat domain"/>
    <property type="match status" value="1"/>
</dbReference>
<dbReference type="GO" id="GO:0006620">
    <property type="term" value="P:post-translational protein targeting to endoplasmic reticulum membrane"/>
    <property type="evidence" value="ECO:0007669"/>
    <property type="project" value="TreeGrafter"/>
</dbReference>
<dbReference type="SUPFAM" id="SSF48452">
    <property type="entry name" value="TPR-like"/>
    <property type="match status" value="1"/>
</dbReference>
<evidence type="ECO:0000313" key="4">
    <source>
        <dbReference type="EnsemblMetazoa" id="XP_038048884.1"/>
    </source>
</evidence>
<dbReference type="GO" id="GO:0072380">
    <property type="term" value="C:TRC complex"/>
    <property type="evidence" value="ECO:0007669"/>
    <property type="project" value="TreeGrafter"/>
</dbReference>
<dbReference type="PANTHER" id="PTHR45831:SF2">
    <property type="entry name" value="LD24721P"/>
    <property type="match status" value="1"/>
</dbReference>
<keyword evidence="5" id="KW-1185">Reference proteome</keyword>
<evidence type="ECO:0000256" key="2">
    <source>
        <dbReference type="ARBA" id="ARBA00022803"/>
    </source>
</evidence>
<feature type="region of interest" description="Disordered" evidence="3">
    <location>
        <begin position="400"/>
        <end position="433"/>
    </location>
</feature>
<dbReference type="EnsemblMetazoa" id="XM_038192956.1">
    <property type="protein sequence ID" value="XP_038048884.1"/>
    <property type="gene ID" value="LOC119722702"/>
</dbReference>
<dbReference type="InterPro" id="IPR011990">
    <property type="entry name" value="TPR-like_helical_dom_sf"/>
</dbReference>
<keyword evidence="2" id="KW-0802">TPR repeat</keyword>
<evidence type="ECO:0000256" key="3">
    <source>
        <dbReference type="SAM" id="MobiDB-lite"/>
    </source>
</evidence>
<evidence type="ECO:0000313" key="5">
    <source>
        <dbReference type="Proteomes" id="UP000887568"/>
    </source>
</evidence>
<dbReference type="SUPFAM" id="SSF48403">
    <property type="entry name" value="Ankyrin repeat"/>
    <property type="match status" value="1"/>
</dbReference>
<dbReference type="GeneID" id="119722702"/>
<dbReference type="Gene3D" id="1.25.40.20">
    <property type="entry name" value="Ankyrin repeat-containing domain"/>
    <property type="match status" value="1"/>
</dbReference>
<organism evidence="4 5">
    <name type="scientific">Patiria miniata</name>
    <name type="common">Bat star</name>
    <name type="synonym">Asterina miniata</name>
    <dbReference type="NCBI Taxonomy" id="46514"/>
    <lineage>
        <taxon>Eukaryota</taxon>
        <taxon>Metazoa</taxon>
        <taxon>Echinodermata</taxon>
        <taxon>Eleutherozoa</taxon>
        <taxon>Asterozoa</taxon>
        <taxon>Asteroidea</taxon>
        <taxon>Valvatacea</taxon>
        <taxon>Valvatida</taxon>
        <taxon>Asterinidae</taxon>
        <taxon>Patiria</taxon>
    </lineage>
</organism>
<name>A0A913ZBD3_PATMI</name>
<dbReference type="GO" id="GO:0016020">
    <property type="term" value="C:membrane"/>
    <property type="evidence" value="ECO:0007669"/>
    <property type="project" value="TreeGrafter"/>
</dbReference>
<dbReference type="InterPro" id="IPR047150">
    <property type="entry name" value="SGT"/>
</dbReference>
<dbReference type="Proteomes" id="UP000887568">
    <property type="component" value="Unplaced"/>
</dbReference>
<feature type="compositionally biased region" description="Low complexity" evidence="3">
    <location>
        <begin position="400"/>
        <end position="414"/>
    </location>
</feature>
<dbReference type="OrthoDB" id="433738at2759"/>
<dbReference type="GO" id="GO:0060090">
    <property type="term" value="F:molecular adaptor activity"/>
    <property type="evidence" value="ECO:0007669"/>
    <property type="project" value="TreeGrafter"/>
</dbReference>
<keyword evidence="1" id="KW-0677">Repeat</keyword>
<sequence length="513" mass="58925">MDARDDEWHRTRRRARAMHHPMATERDFHDFARMPGGIWWYVEELKQQGNDIIHHNPREAVGLYTKAMEIDENPEHPFDLLTPREKAMLRSNRCTALMKLQQLGPAFEDAIECIKLDPSFQKGYWRAATVMKQMGKEDEALEALIDGYPKILGDNKEAVDFRFNFVYEITFLTVQLWDKWKKSQFLFRLLDVSTSVWTEVVQRLAKNKEYQGLHLVFLRGGTQSGKTFEIGQGGAAKGCDTSGIDLRPLVRDLSSREYDGWSMQLVVELLKHGSKVVGLSQKEGDTPLHCAVENALRTGWVGLLEYLFIHLYKTSERRNLPDRFGDSLFHLVAKKSGPAAHAKSVVDVLRKYGVDPTRKDRRGCRPVELVPLTNQQMAEKRGLLSDVALAWEQHVKVQQKQQQQQQQQQQFQQQARNMPSQRFPGPHFASGNQTQARYFPTRPQARPQPQPQPQPRAQFFDPSRIFSASPRPSESTPFFDHSKLFGGPQVSPSFFSIARKMVHMGTNKLPQEC</sequence>